<protein>
    <submittedName>
        <fullName evidence="7">E3 ubiquitin-protein ligase</fullName>
    </submittedName>
</protein>
<evidence type="ECO:0000256" key="4">
    <source>
        <dbReference type="PROSITE-ProRule" id="PRU00175"/>
    </source>
</evidence>
<keyword evidence="2 4" id="KW-0863">Zinc-finger</keyword>
<dbReference type="GO" id="GO:0008270">
    <property type="term" value="F:zinc ion binding"/>
    <property type="evidence" value="ECO:0007669"/>
    <property type="project" value="UniProtKB-KW"/>
</dbReference>
<dbReference type="PANTHER" id="PTHR14134">
    <property type="entry name" value="E3 UBIQUITIN-PROTEIN LIGASE RAD18"/>
    <property type="match status" value="1"/>
</dbReference>
<dbReference type="EMBL" id="PGGS01000014">
    <property type="protein sequence ID" value="PNH12170.1"/>
    <property type="molecule type" value="Genomic_DNA"/>
</dbReference>
<evidence type="ECO:0000256" key="2">
    <source>
        <dbReference type="ARBA" id="ARBA00022771"/>
    </source>
</evidence>
<evidence type="ECO:0000256" key="1">
    <source>
        <dbReference type="ARBA" id="ARBA00022723"/>
    </source>
</evidence>
<evidence type="ECO:0000259" key="6">
    <source>
        <dbReference type="PROSITE" id="PS50089"/>
    </source>
</evidence>
<dbReference type="InterPro" id="IPR001841">
    <property type="entry name" value="Znf_RING"/>
</dbReference>
<dbReference type="GO" id="GO:0006301">
    <property type="term" value="P:DNA damage tolerance"/>
    <property type="evidence" value="ECO:0007669"/>
    <property type="project" value="InterPro"/>
</dbReference>
<comment type="caution">
    <text evidence="7">The sequence shown here is derived from an EMBL/GenBank/DDBJ whole genome shotgun (WGS) entry which is preliminary data.</text>
</comment>
<dbReference type="Proteomes" id="UP000236333">
    <property type="component" value="Unassembled WGS sequence"/>
</dbReference>
<organism evidence="7 8">
    <name type="scientific">Tetrabaena socialis</name>
    <dbReference type="NCBI Taxonomy" id="47790"/>
    <lineage>
        <taxon>Eukaryota</taxon>
        <taxon>Viridiplantae</taxon>
        <taxon>Chlorophyta</taxon>
        <taxon>core chlorophytes</taxon>
        <taxon>Chlorophyceae</taxon>
        <taxon>CS clade</taxon>
        <taxon>Chlamydomonadales</taxon>
        <taxon>Tetrabaenaceae</taxon>
        <taxon>Tetrabaena</taxon>
    </lineage>
</organism>
<dbReference type="GO" id="GO:0005634">
    <property type="term" value="C:nucleus"/>
    <property type="evidence" value="ECO:0007669"/>
    <property type="project" value="TreeGrafter"/>
</dbReference>
<evidence type="ECO:0000256" key="3">
    <source>
        <dbReference type="ARBA" id="ARBA00022833"/>
    </source>
</evidence>
<sequence>MTTRNEHFLLPDEAAPSVSLSLVKQSVTCAICSDLICSTLVLSCGHQYCGSCLFDWLGNRPSCPSCQVPVRAIPMRCVGLDAIVEAFLTAMPEQEVAAYKARQEEGRSAANKVNKMLWYLQPSAMPGMPQAGPSGFGSAPGAGMAPAGAMLAPKQPPTANPPMPQQVGGGMASGMQGGTYNPAKGPSSQAGSMRRQSQPGHHPSAQQQSSQQGFPPRYGARSNSFSAGGAPHGGMVQQPQTSLPPQMAASIAAAGFPAPGLPLCASNTDADAAYYAAAQNYGMEGFTYPLALQQQVAFQQQLQQQEQFRGLLNACNELHNSEMAAAHQSGSYADPQQLQQLLQGLYFA</sequence>
<dbReference type="InterPro" id="IPR013083">
    <property type="entry name" value="Znf_RING/FYVE/PHD"/>
</dbReference>
<gene>
    <name evidence="7" type="ORF">TSOC_000947</name>
</gene>
<dbReference type="OrthoDB" id="687730at2759"/>
<feature type="compositionally biased region" description="Pro residues" evidence="5">
    <location>
        <begin position="154"/>
        <end position="164"/>
    </location>
</feature>
<keyword evidence="8" id="KW-1185">Reference proteome</keyword>
<evidence type="ECO:0000313" key="7">
    <source>
        <dbReference type="EMBL" id="PNH12170.1"/>
    </source>
</evidence>
<evidence type="ECO:0000256" key="5">
    <source>
        <dbReference type="SAM" id="MobiDB-lite"/>
    </source>
</evidence>
<feature type="compositionally biased region" description="Polar residues" evidence="5">
    <location>
        <begin position="186"/>
        <end position="195"/>
    </location>
</feature>
<feature type="domain" description="RING-type" evidence="6">
    <location>
        <begin position="29"/>
        <end position="67"/>
    </location>
</feature>
<name>A0A2J8AI34_9CHLO</name>
<proteinExistence type="predicted"/>
<dbReference type="InterPro" id="IPR039577">
    <property type="entry name" value="Rad18"/>
</dbReference>
<dbReference type="GO" id="GO:0003697">
    <property type="term" value="F:single-stranded DNA binding"/>
    <property type="evidence" value="ECO:0007669"/>
    <property type="project" value="InterPro"/>
</dbReference>
<dbReference type="GO" id="GO:0061630">
    <property type="term" value="F:ubiquitin protein ligase activity"/>
    <property type="evidence" value="ECO:0007669"/>
    <property type="project" value="InterPro"/>
</dbReference>
<dbReference type="AlphaFoldDB" id="A0A2J8AI34"/>
<dbReference type="GO" id="GO:0097505">
    <property type="term" value="C:Rad6-Rad18 complex"/>
    <property type="evidence" value="ECO:0007669"/>
    <property type="project" value="TreeGrafter"/>
</dbReference>
<dbReference type="SUPFAM" id="SSF57850">
    <property type="entry name" value="RING/U-box"/>
    <property type="match status" value="1"/>
</dbReference>
<keyword evidence="3" id="KW-0862">Zinc</keyword>
<dbReference type="PANTHER" id="PTHR14134:SF2">
    <property type="entry name" value="E3 UBIQUITIN-PROTEIN LIGASE RAD18"/>
    <property type="match status" value="1"/>
</dbReference>
<evidence type="ECO:0000313" key="8">
    <source>
        <dbReference type="Proteomes" id="UP000236333"/>
    </source>
</evidence>
<dbReference type="PROSITE" id="PS00518">
    <property type="entry name" value="ZF_RING_1"/>
    <property type="match status" value="1"/>
</dbReference>
<dbReference type="Gene3D" id="3.30.40.10">
    <property type="entry name" value="Zinc/RING finger domain, C3HC4 (zinc finger)"/>
    <property type="match status" value="1"/>
</dbReference>
<dbReference type="SMART" id="SM00184">
    <property type="entry name" value="RING"/>
    <property type="match status" value="1"/>
</dbReference>
<dbReference type="GO" id="GO:0006513">
    <property type="term" value="P:protein monoubiquitination"/>
    <property type="evidence" value="ECO:0007669"/>
    <property type="project" value="InterPro"/>
</dbReference>
<feature type="compositionally biased region" description="Low complexity" evidence="5">
    <location>
        <begin position="196"/>
        <end position="216"/>
    </location>
</feature>
<feature type="compositionally biased region" description="Gly residues" evidence="5">
    <location>
        <begin position="167"/>
        <end position="177"/>
    </location>
</feature>
<accession>A0A2J8AI34</accession>
<dbReference type="PROSITE" id="PS50089">
    <property type="entry name" value="ZF_RING_2"/>
    <property type="match status" value="1"/>
</dbReference>
<reference evidence="7 8" key="1">
    <citation type="journal article" date="2017" name="Mol. Biol. Evol.">
        <title>The 4-celled Tetrabaena socialis nuclear genome reveals the essential components for genetic control of cell number at the origin of multicellularity in the volvocine lineage.</title>
        <authorList>
            <person name="Featherston J."/>
            <person name="Arakaki Y."/>
            <person name="Hanschen E.R."/>
            <person name="Ferris P.J."/>
            <person name="Michod R.E."/>
            <person name="Olson B.J.S.C."/>
            <person name="Nozaki H."/>
            <person name="Durand P.M."/>
        </authorList>
    </citation>
    <scope>NUCLEOTIDE SEQUENCE [LARGE SCALE GENOMIC DNA]</scope>
    <source>
        <strain evidence="7 8">NIES-571</strain>
    </source>
</reference>
<feature type="region of interest" description="Disordered" evidence="5">
    <location>
        <begin position="147"/>
        <end position="244"/>
    </location>
</feature>
<dbReference type="InterPro" id="IPR017907">
    <property type="entry name" value="Znf_RING_CS"/>
</dbReference>
<keyword evidence="1" id="KW-0479">Metal-binding</keyword>
<dbReference type="Pfam" id="PF13923">
    <property type="entry name" value="zf-C3HC4_2"/>
    <property type="match status" value="1"/>
</dbReference>